<comment type="caution">
    <text evidence="1">The sequence shown here is derived from an EMBL/GenBank/DDBJ whole genome shotgun (WGS) entry which is preliminary data.</text>
</comment>
<dbReference type="RefSeq" id="WP_282336415.1">
    <property type="nucleotide sequence ID" value="NZ_JASBRG010000007.1"/>
</dbReference>
<dbReference type="Proteomes" id="UP001226434">
    <property type="component" value="Unassembled WGS sequence"/>
</dbReference>
<proteinExistence type="predicted"/>
<evidence type="ECO:0000313" key="1">
    <source>
        <dbReference type="EMBL" id="MDI3322297.1"/>
    </source>
</evidence>
<dbReference type="EMBL" id="JASBRG010000007">
    <property type="protein sequence ID" value="MDI3322297.1"/>
    <property type="molecule type" value="Genomic_DNA"/>
</dbReference>
<keyword evidence="2" id="KW-1185">Reference proteome</keyword>
<dbReference type="PROSITE" id="PS51257">
    <property type="entry name" value="PROKAR_LIPOPROTEIN"/>
    <property type="match status" value="1"/>
</dbReference>
<name>A0ABT6RI95_9BACT</name>
<accession>A0ABT6RI95</accession>
<evidence type="ECO:0008006" key="3">
    <source>
        <dbReference type="Google" id="ProtNLM"/>
    </source>
</evidence>
<protein>
    <recommendedName>
        <fullName evidence="3">Lipocalin-like domain-containing protein</fullName>
    </recommendedName>
</protein>
<gene>
    <name evidence="1" type="ORF">QJ048_21080</name>
</gene>
<reference evidence="1 2" key="1">
    <citation type="submission" date="2023-05" db="EMBL/GenBank/DDBJ databases">
        <title>Genome sequence of Pinibacter sp. MAH-24.</title>
        <authorList>
            <person name="Huq M.A."/>
        </authorList>
    </citation>
    <scope>NUCLEOTIDE SEQUENCE [LARGE SCALE GENOMIC DNA]</scope>
    <source>
        <strain evidence="1 2">MAH-24</strain>
    </source>
</reference>
<sequence>MRQFSKKAAMVILAVAVIAGCRKTNGNNSNATKTQMLTSGSWKITSDYVDPPIDTDRDGHPDYELINSMDACHRDDLFIFKADGTYIHDEGASKCDPLAPQIEEESNWMFSTDESLILIGDPGSMWPAHVVELTSTVFKMKYVDTIGSVIYTEVLTFKH</sequence>
<organism evidence="1 2">
    <name type="scientific">Pinibacter soli</name>
    <dbReference type="NCBI Taxonomy" id="3044211"/>
    <lineage>
        <taxon>Bacteria</taxon>
        <taxon>Pseudomonadati</taxon>
        <taxon>Bacteroidota</taxon>
        <taxon>Chitinophagia</taxon>
        <taxon>Chitinophagales</taxon>
        <taxon>Chitinophagaceae</taxon>
        <taxon>Pinibacter</taxon>
    </lineage>
</organism>
<evidence type="ECO:0000313" key="2">
    <source>
        <dbReference type="Proteomes" id="UP001226434"/>
    </source>
</evidence>